<dbReference type="GO" id="GO:0006212">
    <property type="term" value="P:uracil catabolic process"/>
    <property type="evidence" value="ECO:0007669"/>
    <property type="project" value="UniProtKB-UniRule"/>
</dbReference>
<protein>
    <recommendedName>
        <fullName evidence="6">Pyrimidine monooxygenase RutA</fullName>
        <ecNumber evidence="6">1.14.99.46</ecNumber>
    </recommendedName>
</protein>
<comment type="similarity">
    <text evidence="6">Belongs to the NtaA/SnaA/DszA monooxygenase family. RutA subfamily.</text>
</comment>
<comment type="function">
    <text evidence="6">Catalyzes the pyrimidine ring opening between N-3 and C-4 by an unusual flavin hydroperoxide-catalyzed mechanism, adding oxygen atoms in the process to yield ureidoacrylate peracid, that immediately reacts with FMN forming ureidoacrylate and FMN-N(5)-oxide. The FMN-N(5)-oxide reacts spontaneously with NADH to produce FMN. Requires the flavin reductase RutF to regenerate FMN in vivo.</text>
</comment>
<dbReference type="NCBIfam" id="TIGR03612">
    <property type="entry name" value="RutA"/>
    <property type="match status" value="1"/>
</dbReference>
<dbReference type="GO" id="GO:0008726">
    <property type="term" value="F:alkanesulfonate monooxygenase activity"/>
    <property type="evidence" value="ECO:0007669"/>
    <property type="project" value="TreeGrafter"/>
</dbReference>
<sequence length="358" mass="39254">MDIGVFIPINNNGWLISATSPQYMPSFELNRQVVQKAEAYGFEFALSMIKLHGFGGPTEFWDHGLESFTLMAALASVTKRIRLYASTAVLTIPPAIVARMAATIDDVSGGRFGVNIVSGWHKVEYSQMGLWPGDEHFAKRYDYSTEYVTVLKDLWETGHSDFKGDYFQMDACKLSPRPDRIPLVSAGQSDRGMEFAAKYCDFNFALGEGVNEPTKAASVPARMLEAAKKTGRDVGSYMLYMIIADATDAAAFAKWDLYNQGADKEALAHLLGKAAEDTATESTSMAAAIQRSPSPINFNMGTLVGSYANVARMLDEVAAMPGVKGIMLTFDDFLLGLDAFAEHIQPLMECRSHVREDA</sequence>
<reference evidence="8 9" key="1">
    <citation type="submission" date="2018-06" db="EMBL/GenBank/DDBJ databases">
        <title>Genomic Encyclopedia of Archaeal and Bacterial Type Strains, Phase II (KMG-II): from individual species to whole genera.</title>
        <authorList>
            <person name="Goeker M."/>
        </authorList>
    </citation>
    <scope>NUCLEOTIDE SEQUENCE [LARGE SCALE GENOMIC DNA]</scope>
    <source>
        <strain evidence="8 9">DSM 24525</strain>
    </source>
</reference>
<feature type="binding site" evidence="6">
    <location>
        <begin position="49"/>
        <end position="50"/>
    </location>
    <ligand>
        <name>FMN</name>
        <dbReference type="ChEBI" id="CHEBI:58210"/>
    </ligand>
</feature>
<dbReference type="InterPro" id="IPR050172">
    <property type="entry name" value="SsuD_RutA_monooxygenase"/>
</dbReference>
<keyword evidence="5 6" id="KW-0503">Monooxygenase</keyword>
<feature type="binding site" evidence="6">
    <location>
        <position position="189"/>
    </location>
    <ligand>
        <name>FMN</name>
        <dbReference type="ChEBI" id="CHEBI:58210"/>
    </ligand>
</feature>
<evidence type="ECO:0000256" key="5">
    <source>
        <dbReference type="ARBA" id="ARBA00023033"/>
    </source>
</evidence>
<keyword evidence="1 6" id="KW-0285">Flavoprotein</keyword>
<dbReference type="OrthoDB" id="9814695at2"/>
<name>A0A2W7IMM5_9PROT</name>
<dbReference type="GO" id="GO:0019740">
    <property type="term" value="P:nitrogen utilization"/>
    <property type="evidence" value="ECO:0007669"/>
    <property type="project" value="UniProtKB-UniRule"/>
</dbReference>
<feature type="binding site" evidence="6">
    <location>
        <position position="124"/>
    </location>
    <ligand>
        <name>FMN</name>
        <dbReference type="ChEBI" id="CHEBI:58210"/>
    </ligand>
</feature>
<dbReference type="GO" id="GO:0046306">
    <property type="term" value="P:alkanesulfonate catabolic process"/>
    <property type="evidence" value="ECO:0007669"/>
    <property type="project" value="TreeGrafter"/>
</dbReference>
<dbReference type="EC" id="1.14.99.46" evidence="6"/>
<feature type="domain" description="Luciferase-like" evidence="7">
    <location>
        <begin position="1"/>
        <end position="318"/>
    </location>
</feature>
<dbReference type="HAMAP" id="MF_01699">
    <property type="entry name" value="RutA"/>
    <property type="match status" value="1"/>
</dbReference>
<dbReference type="CDD" id="cd01094">
    <property type="entry name" value="Alkanesulfonate_monoxygenase"/>
    <property type="match status" value="1"/>
</dbReference>
<comment type="catalytic activity">
    <reaction evidence="6">
        <text>uracil + FMNH2 + NADH + O2 = (Z)-3-ureidoacrylate + FMN + NAD(+) + H2O + H(+)</text>
        <dbReference type="Rhea" id="RHEA:31587"/>
        <dbReference type="ChEBI" id="CHEBI:15377"/>
        <dbReference type="ChEBI" id="CHEBI:15378"/>
        <dbReference type="ChEBI" id="CHEBI:15379"/>
        <dbReference type="ChEBI" id="CHEBI:17568"/>
        <dbReference type="ChEBI" id="CHEBI:57540"/>
        <dbReference type="ChEBI" id="CHEBI:57618"/>
        <dbReference type="ChEBI" id="CHEBI:57945"/>
        <dbReference type="ChEBI" id="CHEBI:58210"/>
        <dbReference type="ChEBI" id="CHEBI:59891"/>
        <dbReference type="EC" id="1.14.99.46"/>
    </reaction>
</comment>
<comment type="caution">
    <text evidence="8">The sequence shown here is derived from an EMBL/GenBank/DDBJ whole genome shotgun (WGS) entry which is preliminary data.</text>
</comment>
<evidence type="ECO:0000256" key="6">
    <source>
        <dbReference type="HAMAP-Rule" id="MF_01699"/>
    </source>
</evidence>
<evidence type="ECO:0000256" key="3">
    <source>
        <dbReference type="ARBA" id="ARBA00022857"/>
    </source>
</evidence>
<gene>
    <name evidence="6" type="primary">rutA</name>
    <name evidence="8" type="ORF">C8P66_105169</name>
</gene>
<evidence type="ECO:0000256" key="4">
    <source>
        <dbReference type="ARBA" id="ARBA00023002"/>
    </source>
</evidence>
<dbReference type="Pfam" id="PF00296">
    <property type="entry name" value="Bac_luciferase"/>
    <property type="match status" value="1"/>
</dbReference>
<comment type="catalytic activity">
    <reaction evidence="6">
        <text>thymine + FMNH2 + NADH + O2 = (Z)-2-methylureidoacrylate + FMN + NAD(+) + H2O + H(+)</text>
        <dbReference type="Rhea" id="RHEA:31599"/>
        <dbReference type="ChEBI" id="CHEBI:15377"/>
        <dbReference type="ChEBI" id="CHEBI:15378"/>
        <dbReference type="ChEBI" id="CHEBI:15379"/>
        <dbReference type="ChEBI" id="CHEBI:17821"/>
        <dbReference type="ChEBI" id="CHEBI:57540"/>
        <dbReference type="ChEBI" id="CHEBI:57618"/>
        <dbReference type="ChEBI" id="CHEBI:57945"/>
        <dbReference type="ChEBI" id="CHEBI:58210"/>
        <dbReference type="ChEBI" id="CHEBI:143783"/>
        <dbReference type="EC" id="1.14.99.46"/>
    </reaction>
</comment>
<dbReference type="InterPro" id="IPR036661">
    <property type="entry name" value="Luciferase-like_sf"/>
</dbReference>
<dbReference type="InterPro" id="IPR011251">
    <property type="entry name" value="Luciferase-like_dom"/>
</dbReference>
<keyword evidence="3 6" id="KW-0521">NADP</keyword>
<evidence type="ECO:0000313" key="8">
    <source>
        <dbReference type="EMBL" id="PZW48420.1"/>
    </source>
</evidence>
<proteinExistence type="inferred from homology"/>
<dbReference type="EMBL" id="QKYU01000005">
    <property type="protein sequence ID" value="PZW48420.1"/>
    <property type="molecule type" value="Genomic_DNA"/>
</dbReference>
<dbReference type="PANTHER" id="PTHR42847:SF4">
    <property type="entry name" value="ALKANESULFONATE MONOOXYGENASE-RELATED"/>
    <property type="match status" value="1"/>
</dbReference>
<dbReference type="Proteomes" id="UP000249688">
    <property type="component" value="Unassembled WGS sequence"/>
</dbReference>
<evidence type="ECO:0000256" key="2">
    <source>
        <dbReference type="ARBA" id="ARBA00022643"/>
    </source>
</evidence>
<evidence type="ECO:0000313" key="9">
    <source>
        <dbReference type="Proteomes" id="UP000249688"/>
    </source>
</evidence>
<dbReference type="InterPro" id="IPR019914">
    <property type="entry name" value="Pyrimidine_monooxygenase_RutA"/>
</dbReference>
<dbReference type="Gene3D" id="3.20.20.30">
    <property type="entry name" value="Luciferase-like domain"/>
    <property type="match status" value="1"/>
</dbReference>
<feature type="binding site" evidence="6">
    <location>
        <position position="115"/>
    </location>
    <ligand>
        <name>FMN</name>
        <dbReference type="ChEBI" id="CHEBI:58210"/>
    </ligand>
</feature>
<keyword evidence="2 6" id="KW-0288">FMN</keyword>
<dbReference type="RefSeq" id="WP_111397286.1">
    <property type="nucleotide sequence ID" value="NZ_QKYU01000005.1"/>
</dbReference>
<dbReference type="AlphaFoldDB" id="A0A2W7IMM5"/>
<accession>A0A2W7IMM5</accession>
<dbReference type="SUPFAM" id="SSF51679">
    <property type="entry name" value="Bacterial luciferase-like"/>
    <property type="match status" value="1"/>
</dbReference>
<keyword evidence="4 6" id="KW-0560">Oxidoreductase</keyword>
<evidence type="ECO:0000256" key="1">
    <source>
        <dbReference type="ARBA" id="ARBA00022630"/>
    </source>
</evidence>
<dbReference type="PANTHER" id="PTHR42847">
    <property type="entry name" value="ALKANESULFONATE MONOOXYGENASE"/>
    <property type="match status" value="1"/>
</dbReference>
<organism evidence="8 9">
    <name type="scientific">Humitalea rosea</name>
    <dbReference type="NCBI Taxonomy" id="990373"/>
    <lineage>
        <taxon>Bacteria</taxon>
        <taxon>Pseudomonadati</taxon>
        <taxon>Pseudomonadota</taxon>
        <taxon>Alphaproteobacteria</taxon>
        <taxon>Acetobacterales</taxon>
        <taxon>Roseomonadaceae</taxon>
        <taxon>Humitalea</taxon>
    </lineage>
</organism>
<evidence type="ECO:0000259" key="7">
    <source>
        <dbReference type="Pfam" id="PF00296"/>
    </source>
</evidence>
<feature type="binding site" evidence="6">
    <location>
        <begin position="140"/>
        <end position="141"/>
    </location>
    <ligand>
        <name>FMN</name>
        <dbReference type="ChEBI" id="CHEBI:58210"/>
    </ligand>
</feature>
<keyword evidence="9" id="KW-1185">Reference proteome</keyword>
<dbReference type="GO" id="GO:0052614">
    <property type="term" value="F:uracil oxygenase activity"/>
    <property type="evidence" value="ECO:0007669"/>
    <property type="project" value="UniProtKB-EC"/>
</dbReference>